<evidence type="ECO:0000313" key="1">
    <source>
        <dbReference type="EMBL" id="SKA50790.1"/>
    </source>
</evidence>
<proteinExistence type="predicted"/>
<organism evidence="1 2">
    <name type="scientific">Enterovibrio nigricans DSM 22720</name>
    <dbReference type="NCBI Taxonomy" id="1121868"/>
    <lineage>
        <taxon>Bacteria</taxon>
        <taxon>Pseudomonadati</taxon>
        <taxon>Pseudomonadota</taxon>
        <taxon>Gammaproteobacteria</taxon>
        <taxon>Vibrionales</taxon>
        <taxon>Vibrionaceae</taxon>
        <taxon>Enterovibrio</taxon>
    </lineage>
</organism>
<evidence type="ECO:0000313" key="2">
    <source>
        <dbReference type="Proteomes" id="UP000190162"/>
    </source>
</evidence>
<reference evidence="2" key="1">
    <citation type="submission" date="2017-02" db="EMBL/GenBank/DDBJ databases">
        <authorList>
            <person name="Varghese N."/>
            <person name="Submissions S."/>
        </authorList>
    </citation>
    <scope>NUCLEOTIDE SEQUENCE [LARGE SCALE GENOMIC DNA]</scope>
    <source>
        <strain evidence="2">DSM 22720</strain>
    </source>
</reference>
<dbReference type="AlphaFoldDB" id="A0A1T4UDY2"/>
<accession>A0A1T4UDY2</accession>
<gene>
    <name evidence="1" type="ORF">SAMN02745132_01470</name>
</gene>
<dbReference type="EMBL" id="FUXU01000013">
    <property type="protein sequence ID" value="SKA50790.1"/>
    <property type="molecule type" value="Genomic_DNA"/>
</dbReference>
<dbReference type="Proteomes" id="UP000190162">
    <property type="component" value="Unassembled WGS sequence"/>
</dbReference>
<protein>
    <submittedName>
        <fullName evidence="1">Uncharacterized protein</fullName>
    </submittedName>
</protein>
<keyword evidence="2" id="KW-1185">Reference proteome</keyword>
<dbReference type="OrthoDB" id="5917679at2"/>
<sequence length="90" mass="10743">MGENIKTIAKAETERLFSKIISVQIEVVSKTTHRLWSAWRRYQLVKELEHRLDDELFLRDIGLTRLQVEMELDRIKQRGGKNYMDTLPKK</sequence>
<name>A0A1T4UDY2_9GAMM</name>
<dbReference type="RefSeq" id="WP_078751889.1">
    <property type="nucleotide sequence ID" value="NZ_FUXU01000013.1"/>
</dbReference>